<name>A0A8J2ZYL2_9BACL</name>
<dbReference type="CDD" id="cd02440">
    <property type="entry name" value="AdoMet_MTases"/>
    <property type="match status" value="1"/>
</dbReference>
<dbReference type="InterPro" id="IPR029063">
    <property type="entry name" value="SAM-dependent_MTases_sf"/>
</dbReference>
<dbReference type="EMBL" id="BMFV01000031">
    <property type="protein sequence ID" value="GGH86210.1"/>
    <property type="molecule type" value="Genomic_DNA"/>
</dbReference>
<dbReference type="Proteomes" id="UP000656813">
    <property type="component" value="Unassembled WGS sequence"/>
</dbReference>
<gene>
    <name evidence="1" type="ORF">GCM10007096_33380</name>
</gene>
<keyword evidence="1" id="KW-0489">Methyltransferase</keyword>
<dbReference type="SUPFAM" id="SSF53335">
    <property type="entry name" value="S-adenosyl-L-methionine-dependent methyltransferases"/>
    <property type="match status" value="1"/>
</dbReference>
<dbReference type="GO" id="GO:0032259">
    <property type="term" value="P:methylation"/>
    <property type="evidence" value="ECO:0007669"/>
    <property type="project" value="UniProtKB-KW"/>
</dbReference>
<dbReference type="AlphaFoldDB" id="A0A8J2ZYL2"/>
<comment type="caution">
    <text evidence="1">The sequence shown here is derived from an EMBL/GenBank/DDBJ whole genome shotgun (WGS) entry which is preliminary data.</text>
</comment>
<keyword evidence="2" id="KW-1185">Reference proteome</keyword>
<sequence length="202" mass="24286">MDKEHYYDKVLNIKTAFKPMRVPKNKHYHPYEPTPYEGLEALFKAYEIRHKGRIVDFGCGMGRINFYLHYFFKVSVIGVEMNEGLYSSAKENLKGYAKKYKVSNEELQFFNCQAEDYAITPLDSQFYFFNPFSIEVFKRIVNHILVSYEEAPREMDVLLYYPSENYTYFLEDQTPFQLKEEIVLRELYKNNPYERFLIYTFG</sequence>
<proteinExistence type="predicted"/>
<keyword evidence="1" id="KW-0808">Transferase</keyword>
<protein>
    <submittedName>
        <fullName evidence="1">Methyltransferase</fullName>
    </submittedName>
</protein>
<accession>A0A8J2ZYL2</accession>
<dbReference type="Gene3D" id="3.40.50.150">
    <property type="entry name" value="Vaccinia Virus protein VP39"/>
    <property type="match status" value="1"/>
</dbReference>
<evidence type="ECO:0000313" key="2">
    <source>
        <dbReference type="Proteomes" id="UP000656813"/>
    </source>
</evidence>
<reference evidence="1" key="2">
    <citation type="submission" date="2020-09" db="EMBL/GenBank/DDBJ databases">
        <authorList>
            <person name="Sun Q."/>
            <person name="Zhou Y."/>
        </authorList>
    </citation>
    <scope>NUCLEOTIDE SEQUENCE</scope>
    <source>
        <strain evidence="1">CGMCC 1.12777</strain>
    </source>
</reference>
<reference evidence="1" key="1">
    <citation type="journal article" date="2014" name="Int. J. Syst. Evol. Microbiol.">
        <title>Complete genome sequence of Corynebacterium casei LMG S-19264T (=DSM 44701T), isolated from a smear-ripened cheese.</title>
        <authorList>
            <consortium name="US DOE Joint Genome Institute (JGI-PGF)"/>
            <person name="Walter F."/>
            <person name="Albersmeier A."/>
            <person name="Kalinowski J."/>
            <person name="Ruckert C."/>
        </authorList>
    </citation>
    <scope>NUCLEOTIDE SEQUENCE</scope>
    <source>
        <strain evidence="1">CGMCC 1.12777</strain>
    </source>
</reference>
<dbReference type="GO" id="GO:0008168">
    <property type="term" value="F:methyltransferase activity"/>
    <property type="evidence" value="ECO:0007669"/>
    <property type="project" value="UniProtKB-KW"/>
</dbReference>
<organism evidence="1 2">
    <name type="scientific">Pullulanibacillus pueri</name>
    <dbReference type="NCBI Taxonomy" id="1437324"/>
    <lineage>
        <taxon>Bacteria</taxon>
        <taxon>Bacillati</taxon>
        <taxon>Bacillota</taxon>
        <taxon>Bacilli</taxon>
        <taxon>Bacillales</taxon>
        <taxon>Sporolactobacillaceae</taxon>
        <taxon>Pullulanibacillus</taxon>
    </lineage>
</organism>
<evidence type="ECO:0000313" key="1">
    <source>
        <dbReference type="EMBL" id="GGH86210.1"/>
    </source>
</evidence>
<dbReference type="RefSeq" id="WP_188498525.1">
    <property type="nucleotide sequence ID" value="NZ_BMFV01000031.1"/>
</dbReference>